<proteinExistence type="predicted"/>
<gene>
    <name evidence="2" type="ORF">HUE87_04915</name>
</gene>
<evidence type="ECO:0000313" key="2">
    <source>
        <dbReference type="EMBL" id="QOY55851.1"/>
    </source>
</evidence>
<reference evidence="2 3" key="1">
    <citation type="submission" date="2020-05" db="EMBL/GenBank/DDBJ databases">
        <title>Sulfurimonas marisnigri, sp. nov., and Sulfurimonas baltica, sp. nov., manganese oxide reducing chemolithoautotrophs of the class Epsilonproteobacteria isolated from the pelagic redoxclines of the Black and Baltic Seas and emended description of the genus Sulfurimonas.</title>
        <authorList>
            <person name="Henkel J.V."/>
            <person name="Laudan C."/>
            <person name="Werner J."/>
            <person name="Neu T."/>
            <person name="Plewe S."/>
            <person name="Sproer C."/>
            <person name="Bunk B."/>
            <person name="Schulz-Vogt H.N."/>
        </authorList>
    </citation>
    <scope>NUCLEOTIDE SEQUENCE [LARGE SCALE GENOMIC DNA]</scope>
    <source>
        <strain evidence="2 3">SoZ1</strain>
    </source>
</reference>
<dbReference type="Pfam" id="PF03061">
    <property type="entry name" value="4HBT"/>
    <property type="match status" value="1"/>
</dbReference>
<dbReference type="Proteomes" id="UP000593836">
    <property type="component" value="Chromosome"/>
</dbReference>
<organism evidence="2 3">
    <name type="scientific">Candidatus Sulfurimonas marisnigri</name>
    <dbReference type="NCBI Taxonomy" id="2740405"/>
    <lineage>
        <taxon>Bacteria</taxon>
        <taxon>Pseudomonadati</taxon>
        <taxon>Campylobacterota</taxon>
        <taxon>Epsilonproteobacteria</taxon>
        <taxon>Campylobacterales</taxon>
        <taxon>Sulfurimonadaceae</taxon>
        <taxon>Sulfurimonas</taxon>
    </lineage>
</organism>
<evidence type="ECO:0000313" key="3">
    <source>
        <dbReference type="Proteomes" id="UP000593836"/>
    </source>
</evidence>
<protein>
    <submittedName>
        <fullName evidence="2">PaaI family thioesterase</fullName>
    </submittedName>
</protein>
<dbReference type="AlphaFoldDB" id="A0A7S7M2E2"/>
<sequence length="160" mass="18077">MQEANEIDEDSELDINEYKDENQVIINTHERVNLDLNGTIEKLESGYVESKLVTIPEMVADDLGLVHGGFIFSAADFAAMVAVNEKNVVLVASECQFLSPVKFGDVVYFKAKVRHKEGRKRNVNVTGYVLDIKVFEGEFKTVVTERHVLKLKLLDTEKED</sequence>
<dbReference type="InterPro" id="IPR006683">
    <property type="entry name" value="Thioestr_dom"/>
</dbReference>
<dbReference type="EMBL" id="CP054493">
    <property type="protein sequence ID" value="QOY55851.1"/>
    <property type="molecule type" value="Genomic_DNA"/>
</dbReference>
<dbReference type="SUPFAM" id="SSF54637">
    <property type="entry name" value="Thioesterase/thiol ester dehydrase-isomerase"/>
    <property type="match status" value="1"/>
</dbReference>
<feature type="domain" description="Thioesterase" evidence="1">
    <location>
        <begin position="64"/>
        <end position="128"/>
    </location>
</feature>
<dbReference type="PANTHER" id="PTHR42856:SF1">
    <property type="entry name" value="ACYL-COENZYME A THIOESTERASE PAAI"/>
    <property type="match status" value="1"/>
</dbReference>
<dbReference type="InterPro" id="IPR052723">
    <property type="entry name" value="Acyl-CoA_thioesterase_PaaI"/>
</dbReference>
<dbReference type="Gene3D" id="3.10.129.10">
    <property type="entry name" value="Hotdog Thioesterase"/>
    <property type="match status" value="1"/>
</dbReference>
<evidence type="ECO:0000259" key="1">
    <source>
        <dbReference type="Pfam" id="PF03061"/>
    </source>
</evidence>
<accession>A0A7S7M2E2</accession>
<dbReference type="InterPro" id="IPR029069">
    <property type="entry name" value="HotDog_dom_sf"/>
</dbReference>
<dbReference type="CDD" id="cd03443">
    <property type="entry name" value="PaaI_thioesterase"/>
    <property type="match status" value="1"/>
</dbReference>
<name>A0A7S7M2E2_9BACT</name>
<dbReference type="KEGG" id="smas:HUE87_04915"/>
<dbReference type="GO" id="GO:0016289">
    <property type="term" value="F:acyl-CoA hydrolase activity"/>
    <property type="evidence" value="ECO:0007669"/>
    <property type="project" value="TreeGrafter"/>
</dbReference>
<keyword evidence="3" id="KW-1185">Reference proteome</keyword>
<dbReference type="PANTHER" id="PTHR42856">
    <property type="entry name" value="ACYL-COENZYME A THIOESTERASE PAAI"/>
    <property type="match status" value="1"/>
</dbReference>